<name>A0A5J4RSI2_9ZZZZ</name>
<sequence>MSEQFNKKVIHLVEDAKSINYRYEKNYDKLLDGNIQICSYEYDALILKEQCRIIPYDSLSKGDILIKHPYEKNCYIHIEESEDEIFKYKCQKISQIAGLLGASICDIKLELIEEEEKIFEKNGKITAKKIGIDARKKKEESKKLSQKFIIKDTYTAGNSFTEGGYKKAKEIAECFNDTNINGLVEMRSPDFQGQLKERRISVELTRELNRSLDCAITLNALPQVFTLSAQKHEIVKSRKKIVFEMKVEFNT</sequence>
<accession>A0A5J4RSI2</accession>
<reference evidence="1" key="1">
    <citation type="submission" date="2019-03" db="EMBL/GenBank/DDBJ databases">
        <title>Single cell metagenomics reveals metabolic interactions within the superorganism composed of flagellate Streblomastix strix and complex community of Bacteroidetes bacteria on its surface.</title>
        <authorList>
            <person name="Treitli S.C."/>
            <person name="Kolisko M."/>
            <person name="Husnik F."/>
            <person name="Keeling P."/>
            <person name="Hampl V."/>
        </authorList>
    </citation>
    <scope>NUCLEOTIDE SEQUENCE</scope>
    <source>
        <strain evidence="1">STM</strain>
    </source>
</reference>
<protein>
    <submittedName>
        <fullName evidence="1">Uncharacterized protein</fullName>
    </submittedName>
</protein>
<evidence type="ECO:0000313" key="1">
    <source>
        <dbReference type="EMBL" id="KAA6336957.1"/>
    </source>
</evidence>
<comment type="caution">
    <text evidence="1">The sequence shown here is derived from an EMBL/GenBank/DDBJ whole genome shotgun (WGS) entry which is preliminary data.</text>
</comment>
<proteinExistence type="predicted"/>
<dbReference type="EMBL" id="SNRY01000744">
    <property type="protein sequence ID" value="KAA6336957.1"/>
    <property type="molecule type" value="Genomic_DNA"/>
</dbReference>
<gene>
    <name evidence="1" type="ORF">EZS27_014928</name>
</gene>
<dbReference type="AlphaFoldDB" id="A0A5J4RSI2"/>
<organism evidence="1">
    <name type="scientific">termite gut metagenome</name>
    <dbReference type="NCBI Taxonomy" id="433724"/>
    <lineage>
        <taxon>unclassified sequences</taxon>
        <taxon>metagenomes</taxon>
        <taxon>organismal metagenomes</taxon>
    </lineage>
</organism>